<keyword evidence="4 12" id="KW-0812">Transmembrane</keyword>
<evidence type="ECO:0000256" key="1">
    <source>
        <dbReference type="ARBA" id="ARBA00004141"/>
    </source>
</evidence>
<evidence type="ECO:0000256" key="8">
    <source>
        <dbReference type="ARBA" id="ARBA00022989"/>
    </source>
</evidence>
<evidence type="ECO:0000256" key="3">
    <source>
        <dbReference type="ARBA" id="ARBA00022538"/>
    </source>
</evidence>
<dbReference type="GO" id="GO:0005249">
    <property type="term" value="F:voltage-gated potassium channel activity"/>
    <property type="evidence" value="ECO:0007669"/>
    <property type="project" value="InterPro"/>
</dbReference>
<evidence type="ECO:0000256" key="11">
    <source>
        <dbReference type="ARBA" id="ARBA00023303"/>
    </source>
</evidence>
<comment type="subcellular location">
    <subcellularLocation>
        <location evidence="1">Membrane</location>
        <topology evidence="1">Multi-pass membrane protein</topology>
    </subcellularLocation>
</comment>
<evidence type="ECO:0000256" key="6">
    <source>
        <dbReference type="ARBA" id="ARBA00022882"/>
    </source>
</evidence>
<dbReference type="Gene3D" id="1.10.287.70">
    <property type="match status" value="1"/>
</dbReference>
<dbReference type="EMBL" id="JAQQAL010000022">
    <property type="protein sequence ID" value="MDC7226998.1"/>
    <property type="molecule type" value="Genomic_DNA"/>
</dbReference>
<keyword evidence="5" id="KW-0631">Potassium channel</keyword>
<dbReference type="AlphaFoldDB" id="A0AAJ1MJ45"/>
<evidence type="ECO:0000256" key="5">
    <source>
        <dbReference type="ARBA" id="ARBA00022826"/>
    </source>
</evidence>
<evidence type="ECO:0000256" key="9">
    <source>
        <dbReference type="ARBA" id="ARBA00023065"/>
    </source>
</evidence>
<gene>
    <name evidence="14" type="ORF">PQJ61_09565</name>
</gene>
<protein>
    <submittedName>
        <fullName evidence="14">Ion transporter</fullName>
    </submittedName>
</protein>
<evidence type="ECO:0000256" key="10">
    <source>
        <dbReference type="ARBA" id="ARBA00023136"/>
    </source>
</evidence>
<dbReference type="FunFam" id="1.10.287.70:FF:000028">
    <property type="entry name" value="potassium voltage-gated channel subfamily D member 3"/>
    <property type="match status" value="1"/>
</dbReference>
<evidence type="ECO:0000259" key="13">
    <source>
        <dbReference type="Pfam" id="PF00520"/>
    </source>
</evidence>
<keyword evidence="11" id="KW-0407">Ion channel</keyword>
<keyword evidence="10 12" id="KW-0472">Membrane</keyword>
<accession>A0AAJ1MJ45</accession>
<evidence type="ECO:0000256" key="4">
    <source>
        <dbReference type="ARBA" id="ARBA00022692"/>
    </source>
</evidence>
<keyword evidence="3" id="KW-0633">Potassium transport</keyword>
<keyword evidence="2" id="KW-0813">Transport</keyword>
<keyword evidence="8 12" id="KW-1133">Transmembrane helix</keyword>
<evidence type="ECO:0000313" key="14">
    <source>
        <dbReference type="EMBL" id="MDC7226998.1"/>
    </source>
</evidence>
<evidence type="ECO:0000256" key="7">
    <source>
        <dbReference type="ARBA" id="ARBA00022958"/>
    </source>
</evidence>
<dbReference type="Gene3D" id="1.20.120.350">
    <property type="entry name" value="Voltage-gated potassium channels. Chain C"/>
    <property type="match status" value="1"/>
</dbReference>
<dbReference type="SUPFAM" id="SSF81324">
    <property type="entry name" value="Voltage-gated potassium channels"/>
    <property type="match status" value="1"/>
</dbReference>
<reference evidence="14 15" key="1">
    <citation type="submission" date="2022-12" db="EMBL/GenBank/DDBJ databases">
        <title>Metagenome assembled genome from gulf of manar.</title>
        <authorList>
            <person name="Kohli P."/>
            <person name="Pk S."/>
            <person name="Venkata Ramana C."/>
            <person name="Sasikala C."/>
        </authorList>
    </citation>
    <scope>NUCLEOTIDE SEQUENCE [LARGE SCALE GENOMIC DNA]</scope>
    <source>
        <strain evidence="14">JB008</strain>
    </source>
</reference>
<feature type="transmembrane region" description="Helical" evidence="12">
    <location>
        <begin position="51"/>
        <end position="73"/>
    </location>
</feature>
<evidence type="ECO:0000256" key="12">
    <source>
        <dbReference type="SAM" id="Phobius"/>
    </source>
</evidence>
<dbReference type="GO" id="GO:0001508">
    <property type="term" value="P:action potential"/>
    <property type="evidence" value="ECO:0007669"/>
    <property type="project" value="TreeGrafter"/>
</dbReference>
<dbReference type="PRINTS" id="PR00169">
    <property type="entry name" value="KCHANNEL"/>
</dbReference>
<dbReference type="PANTHER" id="PTHR11537:SF254">
    <property type="entry name" value="POTASSIUM VOLTAGE-GATED CHANNEL PROTEIN SHAB"/>
    <property type="match status" value="1"/>
</dbReference>
<dbReference type="GO" id="GO:0008076">
    <property type="term" value="C:voltage-gated potassium channel complex"/>
    <property type="evidence" value="ECO:0007669"/>
    <property type="project" value="InterPro"/>
</dbReference>
<proteinExistence type="predicted"/>
<organism evidence="14 15">
    <name type="scientific">Candidatus Thalassospirochaeta sargassi</name>
    <dbReference type="NCBI Taxonomy" id="3119039"/>
    <lineage>
        <taxon>Bacteria</taxon>
        <taxon>Pseudomonadati</taxon>
        <taxon>Spirochaetota</taxon>
        <taxon>Spirochaetia</taxon>
        <taxon>Spirochaetales</taxon>
        <taxon>Spirochaetaceae</taxon>
        <taxon>Candidatus Thalassospirochaeta</taxon>
    </lineage>
</organism>
<dbReference type="InterPro" id="IPR028325">
    <property type="entry name" value="VG_K_chnl"/>
</dbReference>
<sequence>MDNLRKRVFKIIEPAEKGDSPSNIFDISILVLIIINVIAVIIESLSTKPIIVSEILEIIEIVSIIIFTIEYVLRIVTADFKYPSKIMIISIVRYCISFMALIDLFAILPFYIPMLIAVDLRFLRILRLTRLLRVLKINRYTNSLKLIVKVLKRKKEELIVTIFVMVIMLLLSASIMYYLETDAQPEAFPNIIAAFWWAIATLTTVGYGDVYPVTVLGKVLSAIIAVIGIGIVALPTGIISSGFIEEINKENIRSRKNRRKKNIRNLERRKQKRRYNTKIKKINGFKGE</sequence>
<comment type="caution">
    <text evidence="14">The sequence shown here is derived from an EMBL/GenBank/DDBJ whole genome shotgun (WGS) entry which is preliminary data.</text>
</comment>
<keyword evidence="6" id="KW-0851">Voltage-gated channel</keyword>
<keyword evidence="7" id="KW-0630">Potassium</keyword>
<keyword evidence="9" id="KW-0406">Ion transport</keyword>
<dbReference type="InterPro" id="IPR005821">
    <property type="entry name" value="Ion_trans_dom"/>
</dbReference>
<dbReference type="InterPro" id="IPR027359">
    <property type="entry name" value="Volt_channel_dom_sf"/>
</dbReference>
<dbReference type="Pfam" id="PF00520">
    <property type="entry name" value="Ion_trans"/>
    <property type="match status" value="1"/>
</dbReference>
<dbReference type="PANTHER" id="PTHR11537">
    <property type="entry name" value="VOLTAGE-GATED POTASSIUM CHANNEL"/>
    <property type="match status" value="1"/>
</dbReference>
<dbReference type="Proteomes" id="UP001221217">
    <property type="component" value="Unassembled WGS sequence"/>
</dbReference>
<feature type="transmembrane region" description="Helical" evidence="12">
    <location>
        <begin position="191"/>
        <end position="208"/>
    </location>
</feature>
<evidence type="ECO:0000313" key="15">
    <source>
        <dbReference type="Proteomes" id="UP001221217"/>
    </source>
</evidence>
<feature type="domain" description="Ion transport" evidence="13">
    <location>
        <begin position="23"/>
        <end position="246"/>
    </location>
</feature>
<feature type="transmembrane region" description="Helical" evidence="12">
    <location>
        <begin position="158"/>
        <end position="179"/>
    </location>
</feature>
<name>A0AAJ1MJ45_9SPIO</name>
<feature type="transmembrane region" description="Helical" evidence="12">
    <location>
        <begin position="220"/>
        <end position="244"/>
    </location>
</feature>
<feature type="transmembrane region" description="Helical" evidence="12">
    <location>
        <begin position="94"/>
        <end position="118"/>
    </location>
</feature>
<evidence type="ECO:0000256" key="2">
    <source>
        <dbReference type="ARBA" id="ARBA00022448"/>
    </source>
</evidence>
<feature type="transmembrane region" description="Helical" evidence="12">
    <location>
        <begin position="24"/>
        <end position="45"/>
    </location>
</feature>